<keyword evidence="5 6" id="KW-0472">Membrane</keyword>
<comment type="caution">
    <text evidence="8">The sequence shown here is derived from an EMBL/GenBank/DDBJ whole genome shotgun (WGS) entry which is preliminary data.</text>
</comment>
<protein>
    <recommendedName>
        <fullName evidence="7">Signal transduction histidine kinase 5TM receptor LytS transmembrane region domain-containing protein</fullName>
    </recommendedName>
</protein>
<name>A0A8J7W7H6_9EURY</name>
<evidence type="ECO:0000256" key="2">
    <source>
        <dbReference type="ARBA" id="ARBA00022475"/>
    </source>
</evidence>
<evidence type="ECO:0000259" key="7">
    <source>
        <dbReference type="Pfam" id="PF07694"/>
    </source>
</evidence>
<evidence type="ECO:0000256" key="3">
    <source>
        <dbReference type="ARBA" id="ARBA00022692"/>
    </source>
</evidence>
<feature type="transmembrane region" description="Helical" evidence="6">
    <location>
        <begin position="203"/>
        <end position="225"/>
    </location>
</feature>
<evidence type="ECO:0000256" key="6">
    <source>
        <dbReference type="SAM" id="Phobius"/>
    </source>
</evidence>
<feature type="transmembrane region" description="Helical" evidence="6">
    <location>
        <begin position="138"/>
        <end position="160"/>
    </location>
</feature>
<dbReference type="GO" id="GO:0005886">
    <property type="term" value="C:plasma membrane"/>
    <property type="evidence" value="ECO:0007669"/>
    <property type="project" value="UniProtKB-SubCell"/>
</dbReference>
<keyword evidence="3 6" id="KW-0812">Transmembrane</keyword>
<keyword evidence="4 6" id="KW-1133">Transmembrane helix</keyword>
<sequence length="256" mass="28164">MYIDNRLPKKYQGSRLWLAVMAAGSGLYLLIALLQEKSLLDFGLPLMERLAIVLLVLYFFVRSDLAEAYRKGVATRTDLLWLVLIFGVLSIYGTLRGFQIDDVILNFRDLGPVLAGLIGGPLAGAAAGLIGGGYRYSLGGWTALPCAVATVAAGIIGGIARRYWKTFTPLRLAILGVGVEALHILVILPLLTLGHPTSEVLDVIRHTFPAMSLVMVAGLIIYLMVEDQYRKICDMKDLVTWVRQDIDPDYDPDKEE</sequence>
<feature type="domain" description="Signal transduction histidine kinase 5TM receptor LytS transmembrane region" evidence="7">
    <location>
        <begin position="73"/>
        <end position="224"/>
    </location>
</feature>
<feature type="transmembrane region" description="Helical" evidence="6">
    <location>
        <begin position="110"/>
        <end position="132"/>
    </location>
</feature>
<feature type="transmembrane region" description="Helical" evidence="6">
    <location>
        <begin position="80"/>
        <end position="98"/>
    </location>
</feature>
<evidence type="ECO:0000313" key="9">
    <source>
        <dbReference type="Proteomes" id="UP000730161"/>
    </source>
</evidence>
<reference evidence="8" key="1">
    <citation type="submission" date="2014-12" db="EMBL/GenBank/DDBJ databases">
        <authorList>
            <person name="Huang H.-H."/>
            <person name="Chen S.-C."/>
            <person name="Lai M.-C."/>
        </authorList>
    </citation>
    <scope>NUCLEOTIDE SEQUENCE</scope>
    <source>
        <strain evidence="8">K1F9705b</strain>
    </source>
</reference>
<feature type="transmembrane region" description="Helical" evidence="6">
    <location>
        <begin position="172"/>
        <end position="191"/>
    </location>
</feature>
<dbReference type="GO" id="GO:0000155">
    <property type="term" value="F:phosphorelay sensor kinase activity"/>
    <property type="evidence" value="ECO:0007669"/>
    <property type="project" value="InterPro"/>
</dbReference>
<dbReference type="AlphaFoldDB" id="A0A8J7W7H6"/>
<proteinExistence type="predicted"/>
<dbReference type="InterPro" id="IPR011620">
    <property type="entry name" value="Sig_transdc_His_kinase_LytS_TM"/>
</dbReference>
<dbReference type="EMBL" id="JWHL01000008">
    <property type="protein sequence ID" value="MBR1369111.1"/>
    <property type="molecule type" value="Genomic_DNA"/>
</dbReference>
<dbReference type="Pfam" id="PF07694">
    <property type="entry name" value="5TM-5TMR_LYT"/>
    <property type="match status" value="1"/>
</dbReference>
<evidence type="ECO:0000256" key="5">
    <source>
        <dbReference type="ARBA" id="ARBA00023136"/>
    </source>
</evidence>
<keyword evidence="2" id="KW-1003">Cell membrane</keyword>
<organism evidence="8 9">
    <name type="scientific">Methanocalculus chunghsingensis</name>
    <dbReference type="NCBI Taxonomy" id="156457"/>
    <lineage>
        <taxon>Archaea</taxon>
        <taxon>Methanobacteriati</taxon>
        <taxon>Methanobacteriota</taxon>
        <taxon>Stenosarchaea group</taxon>
        <taxon>Methanomicrobia</taxon>
        <taxon>Methanomicrobiales</taxon>
        <taxon>Methanocalculaceae</taxon>
        <taxon>Methanocalculus</taxon>
    </lineage>
</organism>
<evidence type="ECO:0000256" key="1">
    <source>
        <dbReference type="ARBA" id="ARBA00004651"/>
    </source>
</evidence>
<gene>
    <name evidence="8" type="ORF">RJ53_06220</name>
</gene>
<dbReference type="GO" id="GO:0071555">
    <property type="term" value="P:cell wall organization"/>
    <property type="evidence" value="ECO:0007669"/>
    <property type="project" value="InterPro"/>
</dbReference>
<evidence type="ECO:0000256" key="4">
    <source>
        <dbReference type="ARBA" id="ARBA00022989"/>
    </source>
</evidence>
<keyword evidence="9" id="KW-1185">Reference proteome</keyword>
<feature type="transmembrane region" description="Helical" evidence="6">
    <location>
        <begin position="16"/>
        <end position="35"/>
    </location>
</feature>
<comment type="subcellular location">
    <subcellularLocation>
        <location evidence="1">Cell membrane</location>
        <topology evidence="1">Multi-pass membrane protein</topology>
    </subcellularLocation>
</comment>
<dbReference type="Proteomes" id="UP000730161">
    <property type="component" value="Unassembled WGS sequence"/>
</dbReference>
<accession>A0A8J7W7H6</accession>
<evidence type="ECO:0000313" key="8">
    <source>
        <dbReference type="EMBL" id="MBR1369111.1"/>
    </source>
</evidence>
<dbReference type="Gene3D" id="1.10.1760.20">
    <property type="match status" value="1"/>
</dbReference>